<dbReference type="AlphaFoldDB" id="A0A0B2B2F9"/>
<keyword evidence="1" id="KW-1133">Transmembrane helix</keyword>
<accession>A0A0B2B2F9</accession>
<reference evidence="2 3" key="1">
    <citation type="submission" date="2017-11" db="EMBL/GenBank/DDBJ databases">
        <title>Genomic Encyclopedia of Archaeal and Bacterial Type Strains, Phase II (KMG-II): From Individual Species to Whole Genera.</title>
        <authorList>
            <person name="Goeker M."/>
        </authorList>
    </citation>
    <scope>NUCLEOTIDE SEQUENCE [LARGE SCALE GENOMIC DNA]</scope>
    <source>
        <strain evidence="2 3">DSM 27763</strain>
    </source>
</reference>
<keyword evidence="1" id="KW-0472">Membrane</keyword>
<keyword evidence="1" id="KW-0812">Transmembrane</keyword>
<dbReference type="RefSeq" id="WP_039363196.1">
    <property type="nucleotide sequence ID" value="NZ_PGEZ01000001.1"/>
</dbReference>
<feature type="transmembrane region" description="Helical" evidence="1">
    <location>
        <begin position="43"/>
        <end position="63"/>
    </location>
</feature>
<feature type="transmembrane region" description="Helical" evidence="1">
    <location>
        <begin position="15"/>
        <end position="36"/>
    </location>
</feature>
<gene>
    <name evidence="2" type="ORF">CLV56_1858</name>
</gene>
<proteinExistence type="predicted"/>
<feature type="transmembrane region" description="Helical" evidence="1">
    <location>
        <begin position="83"/>
        <end position="109"/>
    </location>
</feature>
<sequence>MAEPRAPIGDAPRWVTVHVLVLAATMAVAIAAGLLLGEDASAWVRGFLAVAGVANLLSLARQYGRRRDRVDGGELTYVRLATVFMTLLPTAGYFLTWPVGIALLAWTFLGRRHRARADG</sequence>
<evidence type="ECO:0000313" key="3">
    <source>
        <dbReference type="Proteomes" id="UP000230842"/>
    </source>
</evidence>
<evidence type="ECO:0000313" key="2">
    <source>
        <dbReference type="EMBL" id="PJJ57622.1"/>
    </source>
</evidence>
<evidence type="ECO:0000256" key="1">
    <source>
        <dbReference type="SAM" id="Phobius"/>
    </source>
</evidence>
<dbReference type="Proteomes" id="UP000230842">
    <property type="component" value="Unassembled WGS sequence"/>
</dbReference>
<keyword evidence="3" id="KW-1185">Reference proteome</keyword>
<dbReference type="EMBL" id="PGEZ01000001">
    <property type="protein sequence ID" value="PJJ57622.1"/>
    <property type="molecule type" value="Genomic_DNA"/>
</dbReference>
<comment type="caution">
    <text evidence="2">The sequence shown here is derived from an EMBL/GenBank/DDBJ whole genome shotgun (WGS) entry which is preliminary data.</text>
</comment>
<protein>
    <submittedName>
        <fullName evidence="2">Uncharacterized protein</fullName>
    </submittedName>
</protein>
<name>A0A0B2B2F9_9ACTN</name>
<organism evidence="2 3">
    <name type="scientific">Mumia flava</name>
    <dbReference type="NCBI Taxonomy" id="1348852"/>
    <lineage>
        <taxon>Bacteria</taxon>
        <taxon>Bacillati</taxon>
        <taxon>Actinomycetota</taxon>
        <taxon>Actinomycetes</taxon>
        <taxon>Propionibacteriales</taxon>
        <taxon>Nocardioidaceae</taxon>
        <taxon>Mumia</taxon>
    </lineage>
</organism>